<keyword evidence="8 10" id="KW-0418">Kinase</keyword>
<comment type="caution">
    <text evidence="13">The sequence shown here is derived from an EMBL/GenBank/DDBJ whole genome shotgun (WGS) entry which is preliminary data.</text>
</comment>
<dbReference type="GO" id="GO:0019379">
    <property type="term" value="P:sulfate assimilation, phosphoadenylyl sulfate reduction by phosphoadenylyl-sulfate reductase (thioredoxin)"/>
    <property type="evidence" value="ECO:0007669"/>
    <property type="project" value="TreeGrafter"/>
</dbReference>
<dbReference type="NCBIfam" id="TIGR00455">
    <property type="entry name" value="apsK"/>
    <property type="match status" value="1"/>
</dbReference>
<dbReference type="GO" id="GO:0004781">
    <property type="term" value="F:sulfate adenylyltransferase (ATP) activity"/>
    <property type="evidence" value="ECO:0007669"/>
    <property type="project" value="TreeGrafter"/>
</dbReference>
<dbReference type="GO" id="GO:0005524">
    <property type="term" value="F:ATP binding"/>
    <property type="evidence" value="ECO:0007669"/>
    <property type="project" value="UniProtKB-UniRule"/>
</dbReference>
<evidence type="ECO:0000256" key="5">
    <source>
        <dbReference type="ARBA" id="ARBA00022553"/>
    </source>
</evidence>
<dbReference type="InterPro" id="IPR059117">
    <property type="entry name" value="APS_kinase_dom"/>
</dbReference>
<evidence type="ECO:0000259" key="12">
    <source>
        <dbReference type="Pfam" id="PF01583"/>
    </source>
</evidence>
<dbReference type="FunFam" id="3.40.50.300:FF:000212">
    <property type="entry name" value="Adenylyl-sulfate kinase"/>
    <property type="match status" value="1"/>
</dbReference>
<evidence type="ECO:0000256" key="6">
    <source>
        <dbReference type="ARBA" id="ARBA00022679"/>
    </source>
</evidence>
<evidence type="ECO:0000313" key="13">
    <source>
        <dbReference type="EMBL" id="GLP95649.1"/>
    </source>
</evidence>
<evidence type="ECO:0000256" key="7">
    <source>
        <dbReference type="ARBA" id="ARBA00022741"/>
    </source>
</evidence>
<dbReference type="PANTHER" id="PTHR42700:SF1">
    <property type="entry name" value="SULFATE ADENYLYLTRANSFERASE"/>
    <property type="match status" value="1"/>
</dbReference>
<comment type="similarity">
    <text evidence="10 11">Belongs to the APS kinase family.</text>
</comment>
<dbReference type="Gene3D" id="3.40.50.300">
    <property type="entry name" value="P-loop containing nucleotide triphosphate hydrolases"/>
    <property type="match status" value="1"/>
</dbReference>
<organism evidence="13 14">
    <name type="scientific">Paraferrimonas sedimenticola</name>
    <dbReference type="NCBI Taxonomy" id="375674"/>
    <lineage>
        <taxon>Bacteria</taxon>
        <taxon>Pseudomonadati</taxon>
        <taxon>Pseudomonadota</taxon>
        <taxon>Gammaproteobacteria</taxon>
        <taxon>Alteromonadales</taxon>
        <taxon>Ferrimonadaceae</taxon>
        <taxon>Paraferrimonas</taxon>
    </lineage>
</organism>
<dbReference type="NCBIfam" id="NF003013">
    <property type="entry name" value="PRK03846.1"/>
    <property type="match status" value="1"/>
</dbReference>
<dbReference type="PANTHER" id="PTHR42700">
    <property type="entry name" value="SULFATE ADENYLYLTRANSFERASE"/>
    <property type="match status" value="1"/>
</dbReference>
<dbReference type="InterPro" id="IPR050512">
    <property type="entry name" value="Sulf_AdTrans/APS_kinase"/>
</dbReference>
<dbReference type="InterPro" id="IPR027417">
    <property type="entry name" value="P-loop_NTPase"/>
</dbReference>
<keyword evidence="9 10" id="KW-0067">ATP-binding</keyword>
<feature type="domain" description="APS kinase" evidence="12">
    <location>
        <begin position="28"/>
        <end position="178"/>
    </location>
</feature>
<dbReference type="GO" id="GO:0070814">
    <property type="term" value="P:hydrogen sulfide biosynthetic process"/>
    <property type="evidence" value="ECO:0007669"/>
    <property type="project" value="UniProtKB-UniRule"/>
</dbReference>
<sequence>MTHTASSNTVYQQHPVSSAQRAQLKRQQPVVLWFTGLSGSGKSTLAGALEQALWQANRHTYVLDGDNVRHGLCGDLGFSQEDRAENLRRVAHSAALMLDAGLIVLSAFISPSREERQRVRKIIGSERFIEVHVATPIEVCESRDPKGLYAKARRGEIPNFTGISAPYQEPLEPELRLDTSKVELPELVQQLMAYLNQRGILDEAPVDDISLRSSQT</sequence>
<keyword evidence="6 10" id="KW-0808">Transferase</keyword>
<keyword evidence="14" id="KW-1185">Reference proteome</keyword>
<protein>
    <recommendedName>
        <fullName evidence="4 10">Adenylyl-sulfate kinase</fullName>
        <ecNumber evidence="4 10">2.7.1.25</ecNumber>
    </recommendedName>
    <alternativeName>
        <fullName evidence="10">APS kinase</fullName>
    </alternativeName>
    <alternativeName>
        <fullName evidence="10">ATP adenosine-5'-phosphosulfate 3'-phosphotransferase</fullName>
    </alternativeName>
    <alternativeName>
        <fullName evidence="10">Adenosine-5'-phosphosulfate kinase</fullName>
    </alternativeName>
</protein>
<evidence type="ECO:0000256" key="8">
    <source>
        <dbReference type="ARBA" id="ARBA00022777"/>
    </source>
</evidence>
<evidence type="ECO:0000313" key="14">
    <source>
        <dbReference type="Proteomes" id="UP001161422"/>
    </source>
</evidence>
<name>A0AA37VU51_9GAMM</name>
<dbReference type="EMBL" id="BSNC01000003">
    <property type="protein sequence ID" value="GLP95649.1"/>
    <property type="molecule type" value="Genomic_DNA"/>
</dbReference>
<dbReference type="Pfam" id="PF01583">
    <property type="entry name" value="APS_kinase"/>
    <property type="match status" value="1"/>
</dbReference>
<evidence type="ECO:0000256" key="4">
    <source>
        <dbReference type="ARBA" id="ARBA00012121"/>
    </source>
</evidence>
<gene>
    <name evidence="10 13" type="primary">cysC</name>
    <name evidence="13" type="ORF">GCM10007895_09550</name>
</gene>
<keyword evidence="7 10" id="KW-0547">Nucleotide-binding</keyword>
<reference evidence="13" key="1">
    <citation type="journal article" date="2014" name="Int. J. Syst. Evol. Microbiol.">
        <title>Complete genome sequence of Corynebacterium casei LMG S-19264T (=DSM 44701T), isolated from a smear-ripened cheese.</title>
        <authorList>
            <consortium name="US DOE Joint Genome Institute (JGI-PGF)"/>
            <person name="Walter F."/>
            <person name="Albersmeier A."/>
            <person name="Kalinowski J."/>
            <person name="Ruckert C."/>
        </authorList>
    </citation>
    <scope>NUCLEOTIDE SEQUENCE</scope>
    <source>
        <strain evidence="13">NBRC 101628</strain>
    </source>
</reference>
<dbReference type="EC" id="2.7.1.25" evidence="4 10"/>
<evidence type="ECO:0000256" key="1">
    <source>
        <dbReference type="ARBA" id="ARBA00001823"/>
    </source>
</evidence>
<dbReference type="HAMAP" id="MF_00065">
    <property type="entry name" value="Adenylyl_sulf_kinase"/>
    <property type="match status" value="1"/>
</dbReference>
<evidence type="ECO:0000256" key="11">
    <source>
        <dbReference type="RuleBase" id="RU004347"/>
    </source>
</evidence>
<accession>A0AA37VU51</accession>
<dbReference type="CDD" id="cd02027">
    <property type="entry name" value="APSK"/>
    <property type="match status" value="1"/>
</dbReference>
<comment type="function">
    <text evidence="2 10 11">Catalyzes the synthesis of activated sulfate.</text>
</comment>
<feature type="binding site" evidence="10">
    <location>
        <begin position="36"/>
        <end position="43"/>
    </location>
    <ligand>
        <name>ATP</name>
        <dbReference type="ChEBI" id="CHEBI:30616"/>
    </ligand>
</feature>
<evidence type="ECO:0000256" key="10">
    <source>
        <dbReference type="HAMAP-Rule" id="MF_00065"/>
    </source>
</evidence>
<reference evidence="13" key="2">
    <citation type="submission" date="2023-01" db="EMBL/GenBank/DDBJ databases">
        <title>Draft genome sequence of Paraferrimonas sedimenticola strain NBRC 101628.</title>
        <authorList>
            <person name="Sun Q."/>
            <person name="Mori K."/>
        </authorList>
    </citation>
    <scope>NUCLEOTIDE SEQUENCE</scope>
    <source>
        <strain evidence="13">NBRC 101628</strain>
    </source>
</reference>
<comment type="pathway">
    <text evidence="3 10 11">Sulfur metabolism; hydrogen sulfide biosynthesis; sulfite from sulfate: step 2/3.</text>
</comment>
<proteinExistence type="inferred from homology"/>
<dbReference type="GO" id="GO:0010134">
    <property type="term" value="P:sulfate assimilation via adenylyl sulfate reduction"/>
    <property type="evidence" value="ECO:0007669"/>
    <property type="project" value="TreeGrafter"/>
</dbReference>
<feature type="active site" description="Phosphoserine intermediate" evidence="10">
    <location>
        <position position="110"/>
    </location>
</feature>
<dbReference type="Proteomes" id="UP001161422">
    <property type="component" value="Unassembled WGS sequence"/>
</dbReference>
<keyword evidence="5 10" id="KW-0597">Phosphoprotein</keyword>
<evidence type="ECO:0000256" key="2">
    <source>
        <dbReference type="ARBA" id="ARBA00002632"/>
    </source>
</evidence>
<dbReference type="InterPro" id="IPR002891">
    <property type="entry name" value="APS"/>
</dbReference>
<dbReference type="RefSeq" id="WP_095505640.1">
    <property type="nucleotide sequence ID" value="NZ_BSNC01000003.1"/>
</dbReference>
<dbReference type="GO" id="GO:0005737">
    <property type="term" value="C:cytoplasm"/>
    <property type="evidence" value="ECO:0007669"/>
    <property type="project" value="TreeGrafter"/>
</dbReference>
<dbReference type="SUPFAM" id="SSF52540">
    <property type="entry name" value="P-loop containing nucleoside triphosphate hydrolases"/>
    <property type="match status" value="1"/>
</dbReference>
<comment type="catalytic activity">
    <reaction evidence="1 10 11">
        <text>adenosine 5'-phosphosulfate + ATP = 3'-phosphoadenylyl sulfate + ADP + H(+)</text>
        <dbReference type="Rhea" id="RHEA:24152"/>
        <dbReference type="ChEBI" id="CHEBI:15378"/>
        <dbReference type="ChEBI" id="CHEBI:30616"/>
        <dbReference type="ChEBI" id="CHEBI:58243"/>
        <dbReference type="ChEBI" id="CHEBI:58339"/>
        <dbReference type="ChEBI" id="CHEBI:456216"/>
        <dbReference type="EC" id="2.7.1.25"/>
    </reaction>
</comment>
<dbReference type="GO" id="GO:0004020">
    <property type="term" value="F:adenylylsulfate kinase activity"/>
    <property type="evidence" value="ECO:0007669"/>
    <property type="project" value="UniProtKB-UniRule"/>
</dbReference>
<dbReference type="AlphaFoldDB" id="A0AA37VU51"/>
<evidence type="ECO:0000256" key="3">
    <source>
        <dbReference type="ARBA" id="ARBA00004806"/>
    </source>
</evidence>
<evidence type="ECO:0000256" key="9">
    <source>
        <dbReference type="ARBA" id="ARBA00022840"/>
    </source>
</evidence>